<dbReference type="SUPFAM" id="SSF51182">
    <property type="entry name" value="RmlC-like cupins"/>
    <property type="match status" value="1"/>
</dbReference>
<comment type="catalytic activity">
    <reaction evidence="1">
        <text>D-mannose 6-phosphate = D-fructose 6-phosphate</text>
        <dbReference type="Rhea" id="RHEA:12356"/>
        <dbReference type="ChEBI" id="CHEBI:58735"/>
        <dbReference type="ChEBI" id="CHEBI:61527"/>
        <dbReference type="EC" id="5.3.1.8"/>
    </reaction>
</comment>
<evidence type="ECO:0000256" key="3">
    <source>
        <dbReference type="ARBA" id="ARBA00010772"/>
    </source>
</evidence>
<dbReference type="InterPro" id="IPR016305">
    <property type="entry name" value="Mannose-6-P_Isomerase"/>
</dbReference>
<proteinExistence type="inferred from homology"/>
<dbReference type="InterPro" id="IPR001250">
    <property type="entry name" value="Man6P_Isoase-1"/>
</dbReference>
<organism evidence="9 10">
    <name type="scientific">Brachybacterium sacelli</name>
    <dbReference type="NCBI Taxonomy" id="173364"/>
    <lineage>
        <taxon>Bacteria</taxon>
        <taxon>Bacillati</taxon>
        <taxon>Actinomycetota</taxon>
        <taxon>Actinomycetes</taxon>
        <taxon>Micrococcales</taxon>
        <taxon>Dermabacteraceae</taxon>
        <taxon>Brachybacterium</taxon>
    </lineage>
</organism>
<comment type="cofactor">
    <cofactor evidence="2">
        <name>Zn(2+)</name>
        <dbReference type="ChEBI" id="CHEBI:29105"/>
    </cofactor>
</comment>
<keyword evidence="5" id="KW-0479">Metal-binding</keyword>
<dbReference type="EC" id="5.3.1.8" evidence="4"/>
<evidence type="ECO:0000256" key="5">
    <source>
        <dbReference type="ARBA" id="ARBA00022723"/>
    </source>
</evidence>
<sequence>MLLEITNDPRPYAWGSRSKMAEFLGRCPSGEPEAELWLGAHPLCPSHIVVPDAADRHESLDALIAADPVRTLGEDRASDQLPFLMKVLAVEEPLSLQVHPDADQAARGYAVESRRGVPSTSATRTYKDPRHKPELALALEAPFETLVGLKPSARRRLMLQELITRAAHRPRAQQVLTRWARSLEGACGDRLRCLVGDLLDAGSAELVEAVTEAVESAIPIEGADPSLQDDLRALARLVTVRPGDPGILAAVLLNTLSLREDEAAYVPPGALHAHLGGLAVEVMAASDNVVRGGLTDKHVDARELERIVCADPLEDPTCRPDRSQPDVAVYRPREPDFELHLVTAPSPAAAPSTGQGREREGTVVDLRGPAIALALDGAPRLRGRTQQLELRRGRALFIAADEPALTVSGHGRVALAMAGDMRLRRG</sequence>
<dbReference type="Proteomes" id="UP001519290">
    <property type="component" value="Unassembled WGS sequence"/>
</dbReference>
<dbReference type="EMBL" id="JAGIOD010000001">
    <property type="protein sequence ID" value="MBP2381003.1"/>
    <property type="molecule type" value="Genomic_DNA"/>
</dbReference>
<dbReference type="Gene3D" id="2.60.120.10">
    <property type="entry name" value="Jelly Rolls"/>
    <property type="match status" value="2"/>
</dbReference>
<evidence type="ECO:0000256" key="4">
    <source>
        <dbReference type="ARBA" id="ARBA00011956"/>
    </source>
</evidence>
<name>A0ABS4WXX5_9MICO</name>
<dbReference type="PANTHER" id="PTHR10309">
    <property type="entry name" value="MANNOSE-6-PHOSPHATE ISOMERASE"/>
    <property type="match status" value="1"/>
</dbReference>
<evidence type="ECO:0000259" key="8">
    <source>
        <dbReference type="Pfam" id="PF20511"/>
    </source>
</evidence>
<keyword evidence="7 9" id="KW-0413">Isomerase</keyword>
<dbReference type="PANTHER" id="PTHR10309:SF0">
    <property type="entry name" value="MANNOSE-6-PHOSPHATE ISOMERASE"/>
    <property type="match status" value="1"/>
</dbReference>
<dbReference type="RefSeq" id="WP_209899836.1">
    <property type="nucleotide sequence ID" value="NZ_BAAAJW010000004.1"/>
</dbReference>
<dbReference type="InterPro" id="IPR011051">
    <property type="entry name" value="RmlC_Cupin_sf"/>
</dbReference>
<gene>
    <name evidence="9" type="ORF">JOF43_000960</name>
</gene>
<evidence type="ECO:0000256" key="7">
    <source>
        <dbReference type="ARBA" id="ARBA00023235"/>
    </source>
</evidence>
<dbReference type="Gene3D" id="1.10.441.10">
    <property type="entry name" value="Phosphomannose Isomerase, domain 2"/>
    <property type="match status" value="1"/>
</dbReference>
<dbReference type="InterPro" id="IPR014710">
    <property type="entry name" value="RmlC-like_jellyroll"/>
</dbReference>
<dbReference type="Pfam" id="PF20511">
    <property type="entry name" value="PMI_typeI_cat"/>
    <property type="match status" value="1"/>
</dbReference>
<protein>
    <recommendedName>
        <fullName evidence="4">mannose-6-phosphate isomerase</fullName>
        <ecNumber evidence="4">5.3.1.8</ecNumber>
    </recommendedName>
</protein>
<comment type="similarity">
    <text evidence="3">Belongs to the mannose-6-phosphate isomerase type 1 family.</text>
</comment>
<reference evidence="9 10" key="1">
    <citation type="submission" date="2021-03" db="EMBL/GenBank/DDBJ databases">
        <title>Sequencing the genomes of 1000 actinobacteria strains.</title>
        <authorList>
            <person name="Klenk H.-P."/>
        </authorList>
    </citation>
    <scope>NUCLEOTIDE SEQUENCE [LARGE SCALE GENOMIC DNA]</scope>
    <source>
        <strain evidence="9 10">DSM 14566</strain>
    </source>
</reference>
<evidence type="ECO:0000256" key="2">
    <source>
        <dbReference type="ARBA" id="ARBA00001947"/>
    </source>
</evidence>
<dbReference type="CDD" id="cd07011">
    <property type="entry name" value="cupin_PMI_type_I_N"/>
    <property type="match status" value="1"/>
</dbReference>
<dbReference type="NCBIfam" id="TIGR00218">
    <property type="entry name" value="manA"/>
    <property type="match status" value="1"/>
</dbReference>
<keyword evidence="10" id="KW-1185">Reference proteome</keyword>
<evidence type="ECO:0000313" key="9">
    <source>
        <dbReference type="EMBL" id="MBP2381003.1"/>
    </source>
</evidence>
<dbReference type="InterPro" id="IPR046457">
    <property type="entry name" value="PMI_typeI_cat"/>
</dbReference>
<evidence type="ECO:0000256" key="1">
    <source>
        <dbReference type="ARBA" id="ARBA00000757"/>
    </source>
</evidence>
<feature type="domain" description="Phosphomannose isomerase type I catalytic" evidence="8">
    <location>
        <begin position="3"/>
        <end position="151"/>
    </location>
</feature>
<keyword evidence="6" id="KW-0862">Zinc</keyword>
<evidence type="ECO:0000256" key="6">
    <source>
        <dbReference type="ARBA" id="ARBA00022833"/>
    </source>
</evidence>
<dbReference type="PRINTS" id="PR00714">
    <property type="entry name" value="MAN6PISMRASE"/>
</dbReference>
<dbReference type="GO" id="GO:0004476">
    <property type="term" value="F:mannose-6-phosphate isomerase activity"/>
    <property type="evidence" value="ECO:0007669"/>
    <property type="project" value="UniProtKB-EC"/>
</dbReference>
<dbReference type="PIRSF" id="PIRSF001480">
    <property type="entry name" value="Mannose-6-phosphate_isomerase"/>
    <property type="match status" value="1"/>
</dbReference>
<accession>A0ABS4WXX5</accession>
<evidence type="ECO:0000313" key="10">
    <source>
        <dbReference type="Proteomes" id="UP001519290"/>
    </source>
</evidence>
<comment type="caution">
    <text evidence="9">The sequence shown here is derived from an EMBL/GenBank/DDBJ whole genome shotgun (WGS) entry which is preliminary data.</text>
</comment>